<protein>
    <submittedName>
        <fullName evidence="1">Uncharacterized protein</fullName>
    </submittedName>
</protein>
<dbReference type="AlphaFoldDB" id="A0A6V2LT57"/>
<reference evidence="1" key="1">
    <citation type="submission" date="2021-01" db="EMBL/GenBank/DDBJ databases">
        <authorList>
            <person name="Corre E."/>
            <person name="Pelletier E."/>
            <person name="Niang G."/>
            <person name="Scheremetjew M."/>
            <person name="Finn R."/>
            <person name="Kale V."/>
            <person name="Holt S."/>
            <person name="Cochrane G."/>
            <person name="Meng A."/>
            <person name="Brown T."/>
            <person name="Cohen L."/>
        </authorList>
    </citation>
    <scope>NUCLEOTIDE SEQUENCE</scope>
    <source>
        <strain evidence="1">379</strain>
    </source>
</reference>
<name>A0A6V2LT57_EMIHU</name>
<sequence>MGVPRAPARTWELWLDLRTSEVTFAQMVVVKLFYSVRRVIDEAGKALPQGAGVQGLLFAEPRFDPADTIGLELPVFVEAPDGVLLNCTGVSGPRRPLEATLRAPASVDELCAAQDAIREAGDGGTASVVALPADPLLWAVALTGLEECQLEAKEGNAGA</sequence>
<accession>A0A6V2LT57</accession>
<organism evidence="1">
    <name type="scientific">Emiliania huxleyi</name>
    <name type="common">Coccolithophore</name>
    <name type="synonym">Pontosphaera huxleyi</name>
    <dbReference type="NCBI Taxonomy" id="2903"/>
    <lineage>
        <taxon>Eukaryota</taxon>
        <taxon>Haptista</taxon>
        <taxon>Haptophyta</taxon>
        <taxon>Prymnesiophyceae</taxon>
        <taxon>Isochrysidales</taxon>
        <taxon>Noelaerhabdaceae</taxon>
        <taxon>Emiliania</taxon>
    </lineage>
</organism>
<proteinExistence type="predicted"/>
<dbReference type="EMBL" id="HBIR01005501">
    <property type="protein sequence ID" value="CAE0527268.1"/>
    <property type="molecule type" value="Transcribed_RNA"/>
</dbReference>
<gene>
    <name evidence="1" type="ORF">EHUX00137_LOCUS3814</name>
</gene>
<evidence type="ECO:0000313" key="1">
    <source>
        <dbReference type="EMBL" id="CAE0527268.1"/>
    </source>
</evidence>